<keyword evidence="2" id="KW-0812">Transmembrane</keyword>
<dbReference type="RefSeq" id="WP_260726754.1">
    <property type="nucleotide sequence ID" value="NZ_BAAABS010000001.1"/>
</dbReference>
<feature type="transmembrane region" description="Helical" evidence="2">
    <location>
        <begin position="61"/>
        <end position="80"/>
    </location>
</feature>
<feature type="transmembrane region" description="Helical" evidence="2">
    <location>
        <begin position="92"/>
        <end position="114"/>
    </location>
</feature>
<accession>A0ABY5Z6B3</accession>
<evidence type="ECO:0000256" key="2">
    <source>
        <dbReference type="SAM" id="Phobius"/>
    </source>
</evidence>
<gene>
    <name evidence="3" type="ORF">Drose_03695</name>
</gene>
<evidence type="ECO:0000256" key="1">
    <source>
        <dbReference type="SAM" id="MobiDB-lite"/>
    </source>
</evidence>
<sequence>MWGALAATVAWAALHVSGVGHAQAAAVAVGLLTVLPWLGPLVGVLLAAVLAATVQEPFAPLFGLATAAFMTLVGVSAQRLPGWLGPLSIPALAAAVLFGGALAGILGALVALVTSSALSTLLHRVDHAVVVPDKYGHPGNVQAPQVHDQRGGGRWGP</sequence>
<evidence type="ECO:0000313" key="4">
    <source>
        <dbReference type="Proteomes" id="UP001058271"/>
    </source>
</evidence>
<reference evidence="3" key="1">
    <citation type="submission" date="2021-04" db="EMBL/GenBank/DDBJ databases">
        <title>Biosynthetic gene clusters of Dactylosporangioum roseum.</title>
        <authorList>
            <person name="Hartkoorn R.C."/>
            <person name="Beaudoing E."/>
            <person name="Hot D."/>
            <person name="Moureu S."/>
        </authorList>
    </citation>
    <scope>NUCLEOTIDE SEQUENCE</scope>
    <source>
        <strain evidence="3">NRRL B-16295</strain>
    </source>
</reference>
<feature type="transmembrane region" description="Helical" evidence="2">
    <location>
        <begin position="34"/>
        <end position="54"/>
    </location>
</feature>
<dbReference type="EMBL" id="CP073721">
    <property type="protein sequence ID" value="UWZ37397.1"/>
    <property type="molecule type" value="Genomic_DNA"/>
</dbReference>
<proteinExistence type="predicted"/>
<keyword evidence="2" id="KW-0472">Membrane</keyword>
<dbReference type="Proteomes" id="UP001058271">
    <property type="component" value="Chromosome"/>
</dbReference>
<protein>
    <submittedName>
        <fullName evidence="3">Uncharacterized protein</fullName>
    </submittedName>
</protein>
<organism evidence="3 4">
    <name type="scientific">Dactylosporangium roseum</name>
    <dbReference type="NCBI Taxonomy" id="47989"/>
    <lineage>
        <taxon>Bacteria</taxon>
        <taxon>Bacillati</taxon>
        <taxon>Actinomycetota</taxon>
        <taxon>Actinomycetes</taxon>
        <taxon>Micromonosporales</taxon>
        <taxon>Micromonosporaceae</taxon>
        <taxon>Dactylosporangium</taxon>
    </lineage>
</organism>
<name>A0ABY5Z6B3_9ACTN</name>
<keyword evidence="4" id="KW-1185">Reference proteome</keyword>
<feature type="region of interest" description="Disordered" evidence="1">
    <location>
        <begin position="136"/>
        <end position="157"/>
    </location>
</feature>
<keyword evidence="2" id="KW-1133">Transmembrane helix</keyword>
<evidence type="ECO:0000313" key="3">
    <source>
        <dbReference type="EMBL" id="UWZ37397.1"/>
    </source>
</evidence>